<evidence type="ECO:0000256" key="1">
    <source>
        <dbReference type="ARBA" id="ARBA00003408"/>
    </source>
</evidence>
<comment type="function">
    <text evidence="1">Multidrug efflux pump.</text>
</comment>
<evidence type="ECO:0000256" key="13">
    <source>
        <dbReference type="ARBA" id="ARBA00023251"/>
    </source>
</evidence>
<evidence type="ECO:0000256" key="2">
    <source>
        <dbReference type="ARBA" id="ARBA00004651"/>
    </source>
</evidence>
<feature type="transmembrane region" description="Helical" evidence="15">
    <location>
        <begin position="122"/>
        <end position="142"/>
    </location>
</feature>
<keyword evidence="6" id="KW-0813">Transport</keyword>
<dbReference type="RefSeq" id="WP_156341832.1">
    <property type="nucleotide sequence ID" value="NZ_CACRSY010000005.1"/>
</dbReference>
<evidence type="ECO:0000256" key="8">
    <source>
        <dbReference type="ARBA" id="ARBA00022475"/>
    </source>
</evidence>
<dbReference type="CDD" id="cd13143">
    <property type="entry name" value="MATE_MepA_like"/>
    <property type="match status" value="1"/>
</dbReference>
<dbReference type="GO" id="GO:0042910">
    <property type="term" value="F:xenobiotic transmembrane transporter activity"/>
    <property type="evidence" value="ECO:0007669"/>
    <property type="project" value="InterPro"/>
</dbReference>
<sequence>MELLLNEQPLLCRNLIEVEENSLSENTDKIILFEQTPIPKAVAKLAIPTILSSLVMVLYNLADTYFVGMCNDPIQNAAVTLAAPVLLAFNAVNNLFGVGSSSMMSRALGRKDYDTVYKSSALGFYCAIISGALFALACFVFNAPLLRMLGANTETMAATGEYLKWTSIYGAVPAILNVVMAYMVRAEGSALHASIGTMSGCFLNIILDPVFILPWGLNMGAEGAGLATFLSNCVACVYFFVLLYKKRKSTCVCVNPKRLSLDKNIICGICAVGIPASIQNLLNVTGMTILNNFTSSFGADAVAAMGITQKINMVPMNIAMGISQGIMPLISYSYSSGNHKRMKGTLVFAARASLGFITVVAAFYYLSSAQLTEMFMSNEAIISYGTKFLRGFCLGLPFLCMDFLAVGVFQSVGMGKEALIFAIMRKIILEIPALYLLNYLLPLYGLAYAQFVAEVVLAAAAVIVLARLFQKIEQQKVIAR</sequence>
<feature type="transmembrane region" description="Helical" evidence="15">
    <location>
        <begin position="265"/>
        <end position="282"/>
    </location>
</feature>
<keyword evidence="11" id="KW-0406">Ion transport</keyword>
<feature type="transmembrane region" description="Helical" evidence="15">
    <location>
        <begin position="346"/>
        <end position="367"/>
    </location>
</feature>
<dbReference type="PANTHER" id="PTHR43298:SF2">
    <property type="entry name" value="FMN_FAD EXPORTER YEEO-RELATED"/>
    <property type="match status" value="1"/>
</dbReference>
<reference evidence="16" key="1">
    <citation type="submission" date="2019-11" db="EMBL/GenBank/DDBJ databases">
        <authorList>
            <person name="Feng L."/>
        </authorList>
    </citation>
    <scope>NUCLEOTIDE SEQUENCE</scope>
    <source>
        <strain evidence="16">BhanseniiLFYP23</strain>
    </source>
</reference>
<evidence type="ECO:0000256" key="14">
    <source>
        <dbReference type="ARBA" id="ARBA00031636"/>
    </source>
</evidence>
<proteinExistence type="inferred from homology"/>
<gene>
    <name evidence="16" type="primary">mepA_9</name>
    <name evidence="16" type="ORF">BHLFYP23_01554</name>
</gene>
<evidence type="ECO:0000256" key="12">
    <source>
        <dbReference type="ARBA" id="ARBA00023136"/>
    </source>
</evidence>
<keyword evidence="8" id="KW-1003">Cell membrane</keyword>
<dbReference type="GO" id="GO:0046677">
    <property type="term" value="P:response to antibiotic"/>
    <property type="evidence" value="ECO:0007669"/>
    <property type="project" value="UniProtKB-KW"/>
</dbReference>
<keyword evidence="12 15" id="KW-0472">Membrane</keyword>
<comment type="similarity">
    <text evidence="3">Belongs to the multi antimicrobial extrusion (MATE) (TC 2.A.66.1) family. MepA subfamily.</text>
</comment>
<dbReference type="AlphaFoldDB" id="A0A6N2RC47"/>
<dbReference type="InterPro" id="IPR048279">
    <property type="entry name" value="MdtK-like"/>
</dbReference>
<dbReference type="PANTHER" id="PTHR43298">
    <property type="entry name" value="MULTIDRUG RESISTANCE PROTEIN NORM-RELATED"/>
    <property type="match status" value="1"/>
</dbReference>
<name>A0A6N2RC47_BLAHA</name>
<evidence type="ECO:0000256" key="3">
    <source>
        <dbReference type="ARBA" id="ARBA00008417"/>
    </source>
</evidence>
<evidence type="ECO:0000256" key="6">
    <source>
        <dbReference type="ARBA" id="ARBA00022448"/>
    </source>
</evidence>
<evidence type="ECO:0000256" key="10">
    <source>
        <dbReference type="ARBA" id="ARBA00022989"/>
    </source>
</evidence>
<dbReference type="GO" id="GO:0005886">
    <property type="term" value="C:plasma membrane"/>
    <property type="evidence" value="ECO:0007669"/>
    <property type="project" value="UniProtKB-SubCell"/>
</dbReference>
<dbReference type="InterPro" id="IPR050222">
    <property type="entry name" value="MATE_MdtK"/>
</dbReference>
<accession>A0A6N2RC47</accession>
<evidence type="ECO:0000256" key="11">
    <source>
        <dbReference type="ARBA" id="ARBA00023065"/>
    </source>
</evidence>
<evidence type="ECO:0000256" key="9">
    <source>
        <dbReference type="ARBA" id="ARBA00022692"/>
    </source>
</evidence>
<evidence type="ECO:0000256" key="15">
    <source>
        <dbReference type="SAM" id="Phobius"/>
    </source>
</evidence>
<feature type="transmembrane region" description="Helical" evidence="15">
    <location>
        <begin position="195"/>
        <end position="217"/>
    </location>
</feature>
<feature type="transmembrane region" description="Helical" evidence="15">
    <location>
        <begin position="387"/>
        <end position="406"/>
    </location>
</feature>
<organism evidence="16">
    <name type="scientific">Blautia hansenii</name>
    <name type="common">Ruminococcus hansenii</name>
    <dbReference type="NCBI Taxonomy" id="1322"/>
    <lineage>
        <taxon>Bacteria</taxon>
        <taxon>Bacillati</taxon>
        <taxon>Bacillota</taxon>
        <taxon>Clostridia</taxon>
        <taxon>Lachnospirales</taxon>
        <taxon>Lachnospiraceae</taxon>
        <taxon>Blautia</taxon>
    </lineage>
</organism>
<feature type="transmembrane region" description="Helical" evidence="15">
    <location>
        <begin position="81"/>
        <end position="101"/>
    </location>
</feature>
<dbReference type="GO" id="GO:0006811">
    <property type="term" value="P:monoatomic ion transport"/>
    <property type="evidence" value="ECO:0007669"/>
    <property type="project" value="UniProtKB-KW"/>
</dbReference>
<dbReference type="NCBIfam" id="TIGR00797">
    <property type="entry name" value="matE"/>
    <property type="match status" value="1"/>
</dbReference>
<dbReference type="InterPro" id="IPR045070">
    <property type="entry name" value="MATE_MepA-like"/>
</dbReference>
<dbReference type="PIRSF" id="PIRSF006603">
    <property type="entry name" value="DinF"/>
    <property type="match status" value="1"/>
</dbReference>
<protein>
    <recommendedName>
        <fullName evidence="5">Multidrug export protein MepA</fullName>
    </recommendedName>
    <alternativeName>
        <fullName evidence="14">Multidrug-efflux transporter</fullName>
    </alternativeName>
    <alternativeName>
        <fullName evidence="4">Probable multidrug resistance protein NorM</fullName>
    </alternativeName>
</protein>
<feature type="transmembrane region" description="Helical" evidence="15">
    <location>
        <begin position="223"/>
        <end position="244"/>
    </location>
</feature>
<dbReference type="GO" id="GO:0015297">
    <property type="term" value="F:antiporter activity"/>
    <property type="evidence" value="ECO:0007669"/>
    <property type="project" value="UniProtKB-KW"/>
</dbReference>
<dbReference type="Pfam" id="PF01554">
    <property type="entry name" value="MatE"/>
    <property type="match status" value="2"/>
</dbReference>
<keyword evidence="10 15" id="KW-1133">Transmembrane helix</keyword>
<dbReference type="EMBL" id="CACRSY010000005">
    <property type="protein sequence ID" value="VYS78447.1"/>
    <property type="molecule type" value="Genomic_DNA"/>
</dbReference>
<feature type="transmembrane region" description="Helical" evidence="15">
    <location>
        <begin position="41"/>
        <end position="61"/>
    </location>
</feature>
<evidence type="ECO:0000256" key="5">
    <source>
        <dbReference type="ARBA" id="ARBA00022106"/>
    </source>
</evidence>
<keyword evidence="13" id="KW-0046">Antibiotic resistance</keyword>
<evidence type="ECO:0000313" key="16">
    <source>
        <dbReference type="EMBL" id="VYS78447.1"/>
    </source>
</evidence>
<keyword evidence="7" id="KW-0050">Antiport</keyword>
<keyword evidence="9 15" id="KW-0812">Transmembrane</keyword>
<feature type="transmembrane region" description="Helical" evidence="15">
    <location>
        <begin position="447"/>
        <end position="469"/>
    </location>
</feature>
<evidence type="ECO:0000256" key="4">
    <source>
        <dbReference type="ARBA" id="ARBA00020268"/>
    </source>
</evidence>
<comment type="subcellular location">
    <subcellularLocation>
        <location evidence="2">Cell membrane</location>
        <topology evidence="2">Multi-pass membrane protein</topology>
    </subcellularLocation>
</comment>
<evidence type="ECO:0000256" key="7">
    <source>
        <dbReference type="ARBA" id="ARBA00022449"/>
    </source>
</evidence>
<feature type="transmembrane region" description="Helical" evidence="15">
    <location>
        <begin position="162"/>
        <end position="183"/>
    </location>
</feature>
<dbReference type="InterPro" id="IPR002528">
    <property type="entry name" value="MATE_fam"/>
</dbReference>